<organism evidence="7 8">
    <name type="scientific">Symbiodinium necroappetens</name>
    <dbReference type="NCBI Taxonomy" id="1628268"/>
    <lineage>
        <taxon>Eukaryota</taxon>
        <taxon>Sar</taxon>
        <taxon>Alveolata</taxon>
        <taxon>Dinophyceae</taxon>
        <taxon>Suessiales</taxon>
        <taxon>Symbiodiniaceae</taxon>
        <taxon>Symbiodinium</taxon>
    </lineage>
</organism>
<evidence type="ECO:0000256" key="1">
    <source>
        <dbReference type="ARBA" id="ARBA00004141"/>
    </source>
</evidence>
<dbReference type="GO" id="GO:0005249">
    <property type="term" value="F:voltage-gated potassium channel activity"/>
    <property type="evidence" value="ECO:0007669"/>
    <property type="project" value="TreeGrafter"/>
</dbReference>
<dbReference type="PANTHER" id="PTHR45689:SF5">
    <property type="entry name" value="I[[H]] CHANNEL, ISOFORM E"/>
    <property type="match status" value="1"/>
</dbReference>
<keyword evidence="4 5" id="KW-0472">Membrane</keyword>
<dbReference type="EMBL" id="CAJNJA010085019">
    <property type="protein sequence ID" value="CAE7937883.1"/>
    <property type="molecule type" value="Genomic_DNA"/>
</dbReference>
<reference evidence="7" key="1">
    <citation type="submission" date="2021-02" db="EMBL/GenBank/DDBJ databases">
        <authorList>
            <person name="Dougan E. K."/>
            <person name="Rhodes N."/>
            <person name="Thang M."/>
            <person name="Chan C."/>
        </authorList>
    </citation>
    <scope>NUCLEOTIDE SEQUENCE</scope>
</reference>
<name>A0A813C0P1_9DINO</name>
<comment type="subcellular location">
    <subcellularLocation>
        <location evidence="1">Membrane</location>
        <topology evidence="1">Multi-pass membrane protein</topology>
    </subcellularLocation>
</comment>
<dbReference type="GO" id="GO:0035725">
    <property type="term" value="P:sodium ion transmembrane transport"/>
    <property type="evidence" value="ECO:0007669"/>
    <property type="project" value="TreeGrafter"/>
</dbReference>
<dbReference type="GO" id="GO:0098855">
    <property type="term" value="C:HCN channel complex"/>
    <property type="evidence" value="ECO:0007669"/>
    <property type="project" value="TreeGrafter"/>
</dbReference>
<sequence>MTLLTFDIVVIPLRFFDPPETLVLVIMSWVTQLFWNLDILVSFITGYYHKGILVLDLRRIAKHYATTWFPFDATVVGIDWLLYGLEGRNQTAGVARLSKTVRILRFLRLVRLARLAKVSTMVEALQEQINSQVATIHYSIFKIIGRMMLLNHVIACSWWGIAQLDEGQPNWITENQLEGRSIEYQYSTALHWSLTQLGVGQTNIEAVNFAERLFSIFITFCALITFSTLVSSVTSLMASLQRLKNEEIEQFRSLRRFLVQNEIPADLGHRVTRFLQYTYALRHEALSLDVHLPILNLLSKPLQAELQLARYRECLR</sequence>
<feature type="transmembrane region" description="Helical" evidence="5">
    <location>
        <begin position="213"/>
        <end position="238"/>
    </location>
</feature>
<dbReference type="PANTHER" id="PTHR45689">
    <property type="entry name" value="I[[H]] CHANNEL, ISOFORM E"/>
    <property type="match status" value="1"/>
</dbReference>
<evidence type="ECO:0000313" key="7">
    <source>
        <dbReference type="EMBL" id="CAE7937883.1"/>
    </source>
</evidence>
<evidence type="ECO:0000256" key="3">
    <source>
        <dbReference type="ARBA" id="ARBA00022989"/>
    </source>
</evidence>
<accession>A0A813C0P1</accession>
<evidence type="ECO:0000256" key="5">
    <source>
        <dbReference type="SAM" id="Phobius"/>
    </source>
</evidence>
<evidence type="ECO:0000313" key="8">
    <source>
        <dbReference type="Proteomes" id="UP000601435"/>
    </source>
</evidence>
<evidence type="ECO:0000256" key="4">
    <source>
        <dbReference type="ARBA" id="ARBA00023136"/>
    </source>
</evidence>
<dbReference type="InterPro" id="IPR051413">
    <property type="entry name" value="K/Na_HCN_channel"/>
</dbReference>
<dbReference type="Pfam" id="PF00520">
    <property type="entry name" value="Ion_trans"/>
    <property type="match status" value="1"/>
</dbReference>
<dbReference type="AlphaFoldDB" id="A0A813C0P1"/>
<keyword evidence="3 5" id="KW-1133">Transmembrane helix</keyword>
<keyword evidence="2 5" id="KW-0812">Transmembrane</keyword>
<feature type="domain" description="Ion transport" evidence="6">
    <location>
        <begin position="2"/>
        <end position="242"/>
    </location>
</feature>
<feature type="non-terminal residue" evidence="7">
    <location>
        <position position="1"/>
    </location>
</feature>
<dbReference type="InterPro" id="IPR005821">
    <property type="entry name" value="Ion_trans_dom"/>
</dbReference>
<protein>
    <submittedName>
        <fullName evidence="7">Kcnh6 protein</fullName>
    </submittedName>
</protein>
<dbReference type="Gene3D" id="1.10.287.70">
    <property type="match status" value="1"/>
</dbReference>
<gene>
    <name evidence="7" type="primary">Kcnh6</name>
    <name evidence="7" type="ORF">SNEC2469_LOCUS32932</name>
</gene>
<evidence type="ECO:0000259" key="6">
    <source>
        <dbReference type="Pfam" id="PF00520"/>
    </source>
</evidence>
<dbReference type="Proteomes" id="UP000601435">
    <property type="component" value="Unassembled WGS sequence"/>
</dbReference>
<comment type="caution">
    <text evidence="7">The sequence shown here is derived from an EMBL/GenBank/DDBJ whole genome shotgun (WGS) entry which is preliminary data.</text>
</comment>
<evidence type="ECO:0000256" key="2">
    <source>
        <dbReference type="ARBA" id="ARBA00022692"/>
    </source>
</evidence>
<dbReference type="OrthoDB" id="437862at2759"/>
<dbReference type="SUPFAM" id="SSF81324">
    <property type="entry name" value="Voltage-gated potassium channels"/>
    <property type="match status" value="1"/>
</dbReference>
<keyword evidence="8" id="KW-1185">Reference proteome</keyword>
<proteinExistence type="predicted"/>
<dbReference type="GO" id="GO:0003254">
    <property type="term" value="P:regulation of membrane depolarization"/>
    <property type="evidence" value="ECO:0007669"/>
    <property type="project" value="TreeGrafter"/>
</dbReference>
<feature type="transmembrane region" description="Helical" evidence="5">
    <location>
        <begin position="22"/>
        <end position="48"/>
    </location>
</feature>